<evidence type="ECO:0000313" key="1">
    <source>
        <dbReference type="EMBL" id="KAG7444592.1"/>
    </source>
</evidence>
<comment type="caution">
    <text evidence="1">The sequence shown here is derived from an EMBL/GenBank/DDBJ whole genome shotgun (WGS) entry which is preliminary data.</text>
</comment>
<accession>A0A9P8AS80</accession>
<dbReference type="Proteomes" id="UP000812287">
    <property type="component" value="Unassembled WGS sequence"/>
</dbReference>
<keyword evidence="2" id="KW-1185">Reference proteome</keyword>
<name>A0A9P8AS80_9AGAR</name>
<evidence type="ECO:0000313" key="2">
    <source>
        <dbReference type="Proteomes" id="UP000812287"/>
    </source>
</evidence>
<dbReference type="RefSeq" id="XP_043038092.1">
    <property type="nucleotide sequence ID" value="XM_043178308.1"/>
</dbReference>
<reference evidence="1" key="1">
    <citation type="submission" date="2020-11" db="EMBL/GenBank/DDBJ databases">
        <title>Adaptations for nitrogen fixation in a non-lichenized fungal sporocarp promotes dispersal by wood-feeding termites.</title>
        <authorList>
            <consortium name="DOE Joint Genome Institute"/>
            <person name="Koch R.A."/>
            <person name="Yoon G."/>
            <person name="Arayal U."/>
            <person name="Lail K."/>
            <person name="Amirebrahimi M."/>
            <person name="Labutti K."/>
            <person name="Lipzen A."/>
            <person name="Riley R."/>
            <person name="Barry K."/>
            <person name="Henrissat B."/>
            <person name="Grigoriev I.V."/>
            <person name="Herr J.R."/>
            <person name="Aime M.C."/>
        </authorList>
    </citation>
    <scope>NUCLEOTIDE SEQUENCE</scope>
    <source>
        <strain evidence="1">MCA 3950</strain>
    </source>
</reference>
<protein>
    <submittedName>
        <fullName evidence="1">Uncharacterized protein</fullName>
    </submittedName>
</protein>
<organism evidence="1 2">
    <name type="scientific">Guyanagaster necrorhizus</name>
    <dbReference type="NCBI Taxonomy" id="856835"/>
    <lineage>
        <taxon>Eukaryota</taxon>
        <taxon>Fungi</taxon>
        <taxon>Dikarya</taxon>
        <taxon>Basidiomycota</taxon>
        <taxon>Agaricomycotina</taxon>
        <taxon>Agaricomycetes</taxon>
        <taxon>Agaricomycetidae</taxon>
        <taxon>Agaricales</taxon>
        <taxon>Marasmiineae</taxon>
        <taxon>Physalacriaceae</taxon>
        <taxon>Guyanagaster</taxon>
    </lineage>
</organism>
<dbReference type="EMBL" id="MU250539">
    <property type="protein sequence ID" value="KAG7444592.1"/>
    <property type="molecule type" value="Genomic_DNA"/>
</dbReference>
<dbReference type="AlphaFoldDB" id="A0A9P8AS80"/>
<sequence length="279" mass="32227">MSTGWNLFRQAQTLYARGDADGAFERYQKAIMKIVRDENVMRRLPISSDAFPDDIFPTQTLGAAWRNFIALFRDPALGKTRGAFRPTSTTQDHPRFFTKKARLYLKGMQISAGLTLGLLAWEEKDRPTAMKRLREALELAATHPPYYDLAKVRQPWDRFVYMDVKAVRDNLAVVFQNDHENEQLLEMYGVEGWDMWKEVLGVGYVRYEVDGGITFKRNVMVASDAWAARERFDVKLCKCSPRKEVACGACIFAWFLLVCANRFLRLWSPRLEEVSSIVF</sequence>
<proteinExistence type="predicted"/>
<dbReference type="OrthoDB" id="341421at2759"/>
<gene>
    <name evidence="1" type="ORF">BT62DRAFT_1028149</name>
</gene>
<dbReference type="GeneID" id="66100596"/>